<dbReference type="PANTHER" id="PTHR34222:SF33">
    <property type="entry name" value="RETROTRANSPOSON GAG DOMAIN-CONTAINING PROTEIN"/>
    <property type="match status" value="1"/>
</dbReference>
<evidence type="ECO:0000313" key="1">
    <source>
        <dbReference type="EMBL" id="GKV35000.1"/>
    </source>
</evidence>
<organism evidence="1 2">
    <name type="scientific">Rubroshorea leprosula</name>
    <dbReference type="NCBI Taxonomy" id="152421"/>
    <lineage>
        <taxon>Eukaryota</taxon>
        <taxon>Viridiplantae</taxon>
        <taxon>Streptophyta</taxon>
        <taxon>Embryophyta</taxon>
        <taxon>Tracheophyta</taxon>
        <taxon>Spermatophyta</taxon>
        <taxon>Magnoliopsida</taxon>
        <taxon>eudicotyledons</taxon>
        <taxon>Gunneridae</taxon>
        <taxon>Pentapetalae</taxon>
        <taxon>rosids</taxon>
        <taxon>malvids</taxon>
        <taxon>Malvales</taxon>
        <taxon>Dipterocarpaceae</taxon>
        <taxon>Rubroshorea</taxon>
    </lineage>
</organism>
<protein>
    <recommendedName>
        <fullName evidence="3">Retrotransposon gag domain-containing protein</fullName>
    </recommendedName>
</protein>
<accession>A0AAV5LCL5</accession>
<dbReference type="PANTHER" id="PTHR34222">
    <property type="entry name" value="GAG_PRE-INTEGRS DOMAIN-CONTAINING PROTEIN"/>
    <property type="match status" value="1"/>
</dbReference>
<evidence type="ECO:0008006" key="3">
    <source>
        <dbReference type="Google" id="ProtNLM"/>
    </source>
</evidence>
<comment type="caution">
    <text evidence="1">The sequence shown here is derived from an EMBL/GenBank/DDBJ whole genome shotgun (WGS) entry which is preliminary data.</text>
</comment>
<evidence type="ECO:0000313" key="2">
    <source>
        <dbReference type="Proteomes" id="UP001054252"/>
    </source>
</evidence>
<dbReference type="Proteomes" id="UP001054252">
    <property type="component" value="Unassembled WGS sequence"/>
</dbReference>
<gene>
    <name evidence="1" type="ORF">SLEP1_g43324</name>
</gene>
<proteinExistence type="predicted"/>
<dbReference type="EMBL" id="BPVZ01000108">
    <property type="protein sequence ID" value="GKV35000.1"/>
    <property type="molecule type" value="Genomic_DNA"/>
</dbReference>
<keyword evidence="2" id="KW-1185">Reference proteome</keyword>
<reference evidence="1 2" key="1">
    <citation type="journal article" date="2021" name="Commun. Biol.">
        <title>The genome of Shorea leprosula (Dipterocarpaceae) highlights the ecological relevance of drought in aseasonal tropical rainforests.</title>
        <authorList>
            <person name="Ng K.K.S."/>
            <person name="Kobayashi M.J."/>
            <person name="Fawcett J.A."/>
            <person name="Hatakeyama M."/>
            <person name="Paape T."/>
            <person name="Ng C.H."/>
            <person name="Ang C.C."/>
            <person name="Tnah L.H."/>
            <person name="Lee C.T."/>
            <person name="Nishiyama T."/>
            <person name="Sese J."/>
            <person name="O'Brien M.J."/>
            <person name="Copetti D."/>
            <person name="Mohd Noor M.I."/>
            <person name="Ong R.C."/>
            <person name="Putra M."/>
            <person name="Sireger I.Z."/>
            <person name="Indrioko S."/>
            <person name="Kosugi Y."/>
            <person name="Izuno A."/>
            <person name="Isagi Y."/>
            <person name="Lee S.L."/>
            <person name="Shimizu K.K."/>
        </authorList>
    </citation>
    <scope>NUCLEOTIDE SEQUENCE [LARGE SCALE GENOMIC DNA]</scope>
    <source>
        <strain evidence="1">214</strain>
    </source>
</reference>
<sequence length="254" mass="28539">MIVLHVQKGQMKSGVIYKSIFLKAMPQLHELKLELATLTQQTKTVAAYFTKLKPIWDKLQAYEPTPLCTCGYTCGAAKEYIKTRESEKIHQFFMGLNDNFSTIQSQILNMDPLPPLNKVYAMATKEEKQQAVAASRGPIMEATAFAAMANPHTRTTPPGKMLEVHKTNLQLPGSPRISMINSSHFLGVILSLAIQPTQLDLTLRRLIGVATLRKGLYYCNFGHVAMAHQVKQSKRSMLFPLFRCWVELQRCPSG</sequence>
<name>A0AAV5LCL5_9ROSI</name>
<dbReference type="AlphaFoldDB" id="A0AAV5LCL5"/>